<dbReference type="Pfam" id="PF07687">
    <property type="entry name" value="M20_dimer"/>
    <property type="match status" value="1"/>
</dbReference>
<dbReference type="InterPro" id="IPR017439">
    <property type="entry name" value="Amidohydrolase"/>
</dbReference>
<dbReference type="SUPFAM" id="SSF55031">
    <property type="entry name" value="Bacterial exopeptidase dimerisation domain"/>
    <property type="match status" value="1"/>
</dbReference>
<dbReference type="InterPro" id="IPR011650">
    <property type="entry name" value="Peptidase_M20_dimer"/>
</dbReference>
<name>A0A366JPS4_CYTFI</name>
<evidence type="ECO:0000256" key="1">
    <source>
        <dbReference type="PIRSR" id="PIRSR005962-1"/>
    </source>
</evidence>
<evidence type="ECO:0000313" key="4">
    <source>
        <dbReference type="Proteomes" id="UP000252731"/>
    </source>
</evidence>
<dbReference type="Pfam" id="PF01546">
    <property type="entry name" value="Peptidase_M20"/>
    <property type="match status" value="1"/>
</dbReference>
<dbReference type="Proteomes" id="UP000252731">
    <property type="component" value="Unassembled WGS sequence"/>
</dbReference>
<keyword evidence="1" id="KW-0479">Metal-binding</keyword>
<accession>A0A366JPS4</accession>
<dbReference type="FunFam" id="3.30.70.360:FF:000020">
    <property type="entry name" value="Peptidase, M20/M25/M40 family"/>
    <property type="match status" value="1"/>
</dbReference>
<dbReference type="GO" id="GO:0016787">
    <property type="term" value="F:hydrolase activity"/>
    <property type="evidence" value="ECO:0007669"/>
    <property type="project" value="UniProtKB-KW"/>
</dbReference>
<dbReference type="Gene3D" id="3.40.630.10">
    <property type="entry name" value="Zn peptidases"/>
    <property type="match status" value="1"/>
</dbReference>
<feature type="binding site" evidence="1">
    <location>
        <position position="165"/>
    </location>
    <ligand>
        <name>Mn(2+)</name>
        <dbReference type="ChEBI" id="CHEBI:29035"/>
        <label>2</label>
    </ligand>
</feature>
<comment type="caution">
    <text evidence="3">The sequence shown here is derived from an EMBL/GenBank/DDBJ whole genome shotgun (WGS) entry which is preliminary data.</text>
</comment>
<feature type="binding site" evidence="1">
    <location>
        <position position="366"/>
    </location>
    <ligand>
        <name>Mn(2+)</name>
        <dbReference type="ChEBI" id="CHEBI:29035"/>
        <label>2</label>
    </ligand>
</feature>
<dbReference type="AlphaFoldDB" id="A0A366JPS4"/>
<dbReference type="PANTHER" id="PTHR11014:SF63">
    <property type="entry name" value="METALLOPEPTIDASE, PUTATIVE (AFU_ORTHOLOGUE AFUA_6G09600)-RELATED"/>
    <property type="match status" value="1"/>
</dbReference>
<feature type="domain" description="Peptidase M20 dimerisation" evidence="2">
    <location>
        <begin position="184"/>
        <end position="280"/>
    </location>
</feature>
<keyword evidence="4" id="KW-1185">Reference proteome</keyword>
<dbReference type="STRING" id="1399.VL14_10285"/>
<proteinExistence type="predicted"/>
<dbReference type="PANTHER" id="PTHR11014">
    <property type="entry name" value="PEPTIDASE M20 FAMILY MEMBER"/>
    <property type="match status" value="1"/>
</dbReference>
<reference evidence="3 4" key="1">
    <citation type="submission" date="2018-06" db="EMBL/GenBank/DDBJ databases">
        <title>Freshwater and sediment microbial communities from various areas in North America, analyzing microbe dynamics in response to fracking.</title>
        <authorList>
            <person name="Lamendella R."/>
        </authorList>
    </citation>
    <scope>NUCLEOTIDE SEQUENCE [LARGE SCALE GENOMIC DNA]</scope>
    <source>
        <strain evidence="3 4">14_TX</strain>
    </source>
</reference>
<dbReference type="OrthoDB" id="9776731at2"/>
<dbReference type="SUPFAM" id="SSF53187">
    <property type="entry name" value="Zn-dependent exopeptidases"/>
    <property type="match status" value="1"/>
</dbReference>
<dbReference type="RefSeq" id="WP_113884197.1">
    <property type="nucleotide sequence ID" value="NZ_QNSF01000010.1"/>
</dbReference>
<dbReference type="PIRSF" id="PIRSF005962">
    <property type="entry name" value="Pept_M20D_amidohydro"/>
    <property type="match status" value="1"/>
</dbReference>
<dbReference type="EMBL" id="QNSF01000010">
    <property type="protein sequence ID" value="RBP90014.1"/>
    <property type="molecule type" value="Genomic_DNA"/>
</dbReference>
<dbReference type="NCBIfam" id="TIGR01891">
    <property type="entry name" value="amidohydrolases"/>
    <property type="match status" value="1"/>
</dbReference>
<evidence type="ECO:0000259" key="2">
    <source>
        <dbReference type="Pfam" id="PF07687"/>
    </source>
</evidence>
<organism evidence="3 4">
    <name type="scientific">Cytobacillus firmus</name>
    <name type="common">Bacillus firmus</name>
    <dbReference type="NCBI Taxonomy" id="1399"/>
    <lineage>
        <taxon>Bacteria</taxon>
        <taxon>Bacillati</taxon>
        <taxon>Bacillota</taxon>
        <taxon>Bacilli</taxon>
        <taxon>Bacillales</taxon>
        <taxon>Bacillaceae</taxon>
        <taxon>Cytobacillus</taxon>
    </lineage>
</organism>
<evidence type="ECO:0000313" key="3">
    <source>
        <dbReference type="EMBL" id="RBP90014.1"/>
    </source>
</evidence>
<feature type="binding site" evidence="1">
    <location>
        <position position="104"/>
    </location>
    <ligand>
        <name>Mn(2+)</name>
        <dbReference type="ChEBI" id="CHEBI:29035"/>
        <label>2</label>
    </ligand>
</feature>
<dbReference type="InterPro" id="IPR002933">
    <property type="entry name" value="Peptidase_M20"/>
</dbReference>
<feature type="binding site" evidence="1">
    <location>
        <position position="140"/>
    </location>
    <ligand>
        <name>Mn(2+)</name>
        <dbReference type="ChEBI" id="CHEBI:29035"/>
        <label>2</label>
    </ligand>
</feature>
<keyword evidence="1" id="KW-0464">Manganese</keyword>
<keyword evidence="3" id="KW-0378">Hydrolase</keyword>
<comment type="cofactor">
    <cofactor evidence="1">
        <name>Mn(2+)</name>
        <dbReference type="ChEBI" id="CHEBI:29035"/>
    </cofactor>
    <text evidence="1">The Mn(2+) ion enhances activity.</text>
</comment>
<dbReference type="Gene3D" id="3.30.70.360">
    <property type="match status" value="1"/>
</dbReference>
<feature type="binding site" evidence="1">
    <location>
        <position position="106"/>
    </location>
    <ligand>
        <name>Mn(2+)</name>
        <dbReference type="ChEBI" id="CHEBI:29035"/>
        <label>2</label>
    </ligand>
</feature>
<dbReference type="GO" id="GO:0046872">
    <property type="term" value="F:metal ion binding"/>
    <property type="evidence" value="ECO:0007669"/>
    <property type="project" value="UniProtKB-KW"/>
</dbReference>
<protein>
    <submittedName>
        <fullName evidence="3">Amidohydrolase</fullName>
    </submittedName>
</protein>
<dbReference type="InterPro" id="IPR036264">
    <property type="entry name" value="Bact_exopeptidase_dim_dom"/>
</dbReference>
<gene>
    <name evidence="3" type="ORF">DFO70_110120</name>
</gene>
<sequence>MIEELMKMLEEREEEMIKIRRYLHQNPELSFKEEKTAAYIADFYRGKDVDLITNAGNGYGIVVTIEGGKPGKTVALRADFDALPIKEELDVPFKSKEEGIMHACGHDAHTAYLLVLADCLILLKDKIHGTVKIIHQHAEEEPPGGAKSIVEEGFLDDVHAIFGIHVLPIAPAGTVGYHSGYSFNGRAYFKLRVQASGGHGSSPHKANDAIVAGAYFVTAIQTVVSRRVDPFHAGVVTIGSFDGKGSFNVIKDHIEIEGDVRYSNDETKDVMNREIHRIVNGLEELFGVSCELTYEPDYPPLYNDPELTGFVADTLSAAGDKDIIEIKEFPIMAPSDDFAYYLEKVPGCYFYIGCTPKGTEEPYFNHHPKFDIDEGSLLVAAKSVGYVVCNYINMKENKSSH</sequence>